<feature type="transmembrane region" description="Helical" evidence="8">
    <location>
        <begin position="310"/>
        <end position="333"/>
    </location>
</feature>
<dbReference type="GO" id="GO:0005789">
    <property type="term" value="C:endoplasmic reticulum membrane"/>
    <property type="evidence" value="ECO:0007669"/>
    <property type="project" value="UniProtKB-SubCell"/>
</dbReference>
<evidence type="ECO:0000313" key="10">
    <source>
        <dbReference type="WBParaSite" id="BXY_0786800.1"/>
    </source>
</evidence>
<dbReference type="InterPro" id="IPR005599">
    <property type="entry name" value="GPI_mannosylTrfase"/>
</dbReference>
<feature type="transmembrane region" description="Helical" evidence="8">
    <location>
        <begin position="401"/>
        <end position="419"/>
    </location>
</feature>
<dbReference type="GO" id="GO:0000026">
    <property type="term" value="F:alpha-1,2-mannosyltransferase activity"/>
    <property type="evidence" value="ECO:0007669"/>
    <property type="project" value="TreeGrafter"/>
</dbReference>
<dbReference type="PANTHER" id="PTHR22760">
    <property type="entry name" value="GLYCOSYLTRANSFERASE"/>
    <property type="match status" value="1"/>
</dbReference>
<dbReference type="GO" id="GO:0006506">
    <property type="term" value="P:GPI anchor biosynthetic process"/>
    <property type="evidence" value="ECO:0007669"/>
    <property type="project" value="TreeGrafter"/>
</dbReference>
<keyword evidence="4 8" id="KW-0812">Transmembrane</keyword>
<evidence type="ECO:0000256" key="4">
    <source>
        <dbReference type="ARBA" id="ARBA00022692"/>
    </source>
</evidence>
<dbReference type="Pfam" id="PF03901">
    <property type="entry name" value="Glyco_transf_22"/>
    <property type="match status" value="1"/>
</dbReference>
<evidence type="ECO:0000256" key="7">
    <source>
        <dbReference type="ARBA" id="ARBA00023136"/>
    </source>
</evidence>
<keyword evidence="3" id="KW-0808">Transferase</keyword>
<dbReference type="EC" id="2.4.1.-" evidence="8"/>
<feature type="transmembrane region" description="Helical" evidence="8">
    <location>
        <begin position="377"/>
        <end position="394"/>
    </location>
</feature>
<dbReference type="AlphaFoldDB" id="A0A1I7S4D5"/>
<dbReference type="eggNOG" id="KOG1771">
    <property type="taxonomic scope" value="Eukaryota"/>
</dbReference>
<feature type="transmembrane region" description="Helical" evidence="8">
    <location>
        <begin position="262"/>
        <end position="282"/>
    </location>
</feature>
<keyword evidence="6 8" id="KW-1133">Transmembrane helix</keyword>
<accession>A0A1I7S4D5</accession>
<evidence type="ECO:0000256" key="5">
    <source>
        <dbReference type="ARBA" id="ARBA00022824"/>
    </source>
</evidence>
<organism evidence="9 10">
    <name type="scientific">Bursaphelenchus xylophilus</name>
    <name type="common">Pinewood nematode worm</name>
    <name type="synonym">Aphelenchoides xylophilus</name>
    <dbReference type="NCBI Taxonomy" id="6326"/>
    <lineage>
        <taxon>Eukaryota</taxon>
        <taxon>Metazoa</taxon>
        <taxon>Ecdysozoa</taxon>
        <taxon>Nematoda</taxon>
        <taxon>Chromadorea</taxon>
        <taxon>Rhabditida</taxon>
        <taxon>Tylenchina</taxon>
        <taxon>Tylenchomorpha</taxon>
        <taxon>Aphelenchoidea</taxon>
        <taxon>Aphelenchoididae</taxon>
        <taxon>Bursaphelenchus</taxon>
    </lineage>
</organism>
<dbReference type="WBParaSite" id="BXY_0786800.1">
    <property type="protein sequence ID" value="BXY_0786800.1"/>
    <property type="gene ID" value="BXY_0786800"/>
</dbReference>
<comment type="similarity">
    <text evidence="8">Belongs to the glycosyltransferase 22 family.</text>
</comment>
<feature type="transmembrane region" description="Helical" evidence="8">
    <location>
        <begin position="353"/>
        <end position="371"/>
    </location>
</feature>
<reference evidence="10" key="1">
    <citation type="submission" date="2016-11" db="UniProtKB">
        <authorList>
            <consortium name="WormBaseParasite"/>
        </authorList>
    </citation>
    <scope>IDENTIFICATION</scope>
</reference>
<proteinExistence type="inferred from homology"/>
<evidence type="ECO:0000256" key="3">
    <source>
        <dbReference type="ARBA" id="ARBA00022679"/>
    </source>
</evidence>
<feature type="transmembrane region" description="Helical" evidence="8">
    <location>
        <begin position="149"/>
        <end position="168"/>
    </location>
</feature>
<protein>
    <recommendedName>
        <fullName evidence="8">Mannosyltransferase</fullName>
        <ecNumber evidence="8">2.4.1.-</ecNumber>
    </recommendedName>
</protein>
<keyword evidence="7 8" id="KW-0472">Membrane</keyword>
<evidence type="ECO:0000256" key="1">
    <source>
        <dbReference type="ARBA" id="ARBA00004477"/>
    </source>
</evidence>
<dbReference type="PANTHER" id="PTHR22760:SF4">
    <property type="entry name" value="GPI MANNOSYLTRANSFERASE 3"/>
    <property type="match status" value="1"/>
</dbReference>
<evidence type="ECO:0000256" key="8">
    <source>
        <dbReference type="RuleBase" id="RU363075"/>
    </source>
</evidence>
<keyword evidence="5 8" id="KW-0256">Endoplasmic reticulum</keyword>
<comment type="subcellular location">
    <subcellularLocation>
        <location evidence="1 8">Endoplasmic reticulum membrane</location>
        <topology evidence="1 8">Multi-pass membrane protein</topology>
    </subcellularLocation>
</comment>
<sequence length="561" mass="64546">MTDFPDITLTSGFETQTFLALRIFRKNYIQNLQKAWNSRSSPKFANNLPIEHCFMARSHDATWSSKLIEWVLSNKQLVLFRVVTFVWLRTWFVPDEYFQSIEISYGQVFGKGETTWEWDPNNALRSYLHPLLYMSPYYILKLLKIDSGVLIRAIPVVIHFLFTLISDFAIQKAYRKLLKYADAEKNALILYQLNWFILYSLPRSLANTIEMLLGIYAAGFYPKRSFIPLVLLAGLIRPTSAIIWAPLVLYQLYLGGFRILKYFLTVSLSLLTISTFVDYLFYGRFTFPVLNFFLFNIYQGGSAQFGVNSAFYYIAGLYSLAPIEMTVLSLIVLTSIRQVHQHVKWMISHEPQIVIYAILSLSYIIVHSLIPHKEHRFLLPVIPFIIPVVSSIYSRLRPGSSLLIIALINIPLFMFFGGLHQIGHLSVVNELRNGIKATNGGIISYLTPCYSIPQYAYLHPDGLKWTITQLDCISVVREGDRDTTPQDIFFQNTTAAISSHWNKYVGDAKYIVMYDKLLSELDQTSIGSKLRTLYNIKSYFHTIFPVGENSGKYLVLLTKKN</sequence>
<keyword evidence="2 8" id="KW-0328">Glycosyltransferase</keyword>
<dbReference type="Proteomes" id="UP000095284">
    <property type="component" value="Unplaced"/>
</dbReference>
<evidence type="ECO:0000256" key="2">
    <source>
        <dbReference type="ARBA" id="ARBA00022676"/>
    </source>
</evidence>
<feature type="transmembrane region" description="Helical" evidence="8">
    <location>
        <begin position="226"/>
        <end position="250"/>
    </location>
</feature>
<evidence type="ECO:0000256" key="6">
    <source>
        <dbReference type="ARBA" id="ARBA00022989"/>
    </source>
</evidence>
<name>A0A1I7S4D5_BURXY</name>
<evidence type="ECO:0000313" key="9">
    <source>
        <dbReference type="Proteomes" id="UP000095284"/>
    </source>
</evidence>